<dbReference type="Pfam" id="PF04945">
    <property type="entry name" value="YHS"/>
    <property type="match status" value="1"/>
</dbReference>
<feature type="domain" description="TRASH" evidence="1">
    <location>
        <begin position="7"/>
        <end position="45"/>
    </location>
</feature>
<dbReference type="InterPro" id="IPR007029">
    <property type="entry name" value="YHS_dom"/>
</dbReference>
<dbReference type="Gene3D" id="1.10.620.20">
    <property type="entry name" value="Ribonucleotide Reductase, subunit A"/>
    <property type="match status" value="1"/>
</dbReference>
<reference evidence="2 3" key="1">
    <citation type="submission" date="2016-11" db="EMBL/GenBank/DDBJ databases">
        <authorList>
            <person name="Jaros S."/>
            <person name="Januszkiewicz K."/>
            <person name="Wedrychowicz H."/>
        </authorList>
    </citation>
    <scope>NUCLEOTIDE SEQUENCE [LARGE SCALE GENOMIC DNA]</scope>
    <source>
        <strain evidence="2 3">DSM 21986</strain>
    </source>
</reference>
<accession>A0A1M5JBM5</accession>
<dbReference type="RefSeq" id="WP_073067764.1">
    <property type="nucleotide sequence ID" value="NZ_FQUS01000026.1"/>
</dbReference>
<dbReference type="STRING" id="1194090.SAMN05443144_12636"/>
<evidence type="ECO:0000259" key="1">
    <source>
        <dbReference type="SMART" id="SM00746"/>
    </source>
</evidence>
<name>A0A1M5JBM5_9BACT</name>
<dbReference type="AlphaFoldDB" id="A0A1M5JBM5"/>
<dbReference type="InterPro" id="IPR009078">
    <property type="entry name" value="Ferritin-like_SF"/>
</dbReference>
<dbReference type="Proteomes" id="UP000184041">
    <property type="component" value="Unassembled WGS sequence"/>
</dbReference>
<dbReference type="GO" id="GO:0016491">
    <property type="term" value="F:oxidoreductase activity"/>
    <property type="evidence" value="ECO:0007669"/>
    <property type="project" value="InterPro"/>
</dbReference>
<keyword evidence="3" id="KW-1185">Reference proteome</keyword>
<evidence type="ECO:0000313" key="2">
    <source>
        <dbReference type="EMBL" id="SHG37689.1"/>
    </source>
</evidence>
<proteinExistence type="predicted"/>
<dbReference type="EMBL" id="FQUS01000026">
    <property type="protein sequence ID" value="SHG37689.1"/>
    <property type="molecule type" value="Genomic_DNA"/>
</dbReference>
<organism evidence="2 3">
    <name type="scientific">Fodinibius roseus</name>
    <dbReference type="NCBI Taxonomy" id="1194090"/>
    <lineage>
        <taxon>Bacteria</taxon>
        <taxon>Pseudomonadati</taxon>
        <taxon>Balneolota</taxon>
        <taxon>Balneolia</taxon>
        <taxon>Balneolales</taxon>
        <taxon>Balneolaceae</taxon>
        <taxon>Fodinibius</taxon>
    </lineage>
</organism>
<dbReference type="OrthoDB" id="6382410at2"/>
<gene>
    <name evidence="2" type="ORF">SAMN05443144_12636</name>
</gene>
<dbReference type="SUPFAM" id="SSF47240">
    <property type="entry name" value="Ferritin-like"/>
    <property type="match status" value="1"/>
</dbReference>
<dbReference type="InterPro" id="IPR012348">
    <property type="entry name" value="RNR-like"/>
</dbReference>
<evidence type="ECO:0000313" key="3">
    <source>
        <dbReference type="Proteomes" id="UP000184041"/>
    </source>
</evidence>
<dbReference type="SMART" id="SM00746">
    <property type="entry name" value="TRASH"/>
    <property type="match status" value="1"/>
</dbReference>
<protein>
    <submittedName>
        <fullName evidence="2">YHS domain-containing protein</fullName>
    </submittedName>
</protein>
<sequence length="60" mass="6590">MAHHETCPVSGLQIDDLATAPNMEYEGKTLYFCCPSCQDTFLEDPDHYLSGSASHKSGCH</sequence>
<dbReference type="InterPro" id="IPR011017">
    <property type="entry name" value="TRASH_dom"/>
</dbReference>